<gene>
    <name evidence="3" type="ORF">F8M41_000341</name>
</gene>
<dbReference type="GO" id="GO:0005524">
    <property type="term" value="F:ATP binding"/>
    <property type="evidence" value="ECO:0007669"/>
    <property type="project" value="UniProtKB-UniRule"/>
</dbReference>
<keyword evidence="3" id="KW-0418">Kinase</keyword>
<dbReference type="GO" id="GO:0004674">
    <property type="term" value="F:protein serine/threonine kinase activity"/>
    <property type="evidence" value="ECO:0007669"/>
    <property type="project" value="UniProtKB-KW"/>
</dbReference>
<accession>A0A8H3XJ91</accession>
<dbReference type="Pfam" id="PF07714">
    <property type="entry name" value="PK_Tyr_Ser-Thr"/>
    <property type="match status" value="1"/>
</dbReference>
<dbReference type="InterPro" id="IPR011009">
    <property type="entry name" value="Kinase-like_dom_sf"/>
</dbReference>
<evidence type="ECO:0000313" key="4">
    <source>
        <dbReference type="Proteomes" id="UP000439903"/>
    </source>
</evidence>
<keyword evidence="4" id="KW-1185">Reference proteome</keyword>
<keyword evidence="3" id="KW-0723">Serine/threonine-protein kinase</keyword>
<dbReference type="InterPro" id="IPR000719">
    <property type="entry name" value="Prot_kinase_dom"/>
</dbReference>
<name>A0A8H3XJ91_GIGMA</name>
<dbReference type="PROSITE" id="PS50011">
    <property type="entry name" value="PROTEIN_KINASE_DOM"/>
    <property type="match status" value="1"/>
</dbReference>
<keyword evidence="1" id="KW-0067">ATP-binding</keyword>
<organism evidence="3 4">
    <name type="scientific">Gigaspora margarita</name>
    <dbReference type="NCBI Taxonomy" id="4874"/>
    <lineage>
        <taxon>Eukaryota</taxon>
        <taxon>Fungi</taxon>
        <taxon>Fungi incertae sedis</taxon>
        <taxon>Mucoromycota</taxon>
        <taxon>Glomeromycotina</taxon>
        <taxon>Glomeromycetes</taxon>
        <taxon>Diversisporales</taxon>
        <taxon>Gigasporaceae</taxon>
        <taxon>Gigaspora</taxon>
    </lineage>
</organism>
<keyword evidence="3" id="KW-0808">Transferase</keyword>
<feature type="domain" description="Protein kinase" evidence="2">
    <location>
        <begin position="7"/>
        <end position="107"/>
    </location>
</feature>
<dbReference type="Proteomes" id="UP000439903">
    <property type="component" value="Unassembled WGS sequence"/>
</dbReference>
<proteinExistence type="predicted"/>
<dbReference type="InterPro" id="IPR017441">
    <property type="entry name" value="Protein_kinase_ATP_BS"/>
</dbReference>
<evidence type="ECO:0000259" key="2">
    <source>
        <dbReference type="PROSITE" id="PS50011"/>
    </source>
</evidence>
<reference evidence="3 4" key="1">
    <citation type="journal article" date="2019" name="Environ. Microbiol.">
        <title>At the nexus of three kingdoms: the genome of the mycorrhizal fungus Gigaspora margarita provides insights into plant, endobacterial and fungal interactions.</title>
        <authorList>
            <person name="Venice F."/>
            <person name="Ghignone S."/>
            <person name="Salvioli di Fossalunga A."/>
            <person name="Amselem J."/>
            <person name="Novero M."/>
            <person name="Xianan X."/>
            <person name="Sedzielewska Toro K."/>
            <person name="Morin E."/>
            <person name="Lipzen A."/>
            <person name="Grigoriev I.V."/>
            <person name="Henrissat B."/>
            <person name="Martin F.M."/>
            <person name="Bonfante P."/>
        </authorList>
    </citation>
    <scope>NUCLEOTIDE SEQUENCE [LARGE SCALE GENOMIC DNA]</scope>
    <source>
        <strain evidence="3 4">BEG34</strain>
    </source>
</reference>
<comment type="caution">
    <text evidence="3">The sequence shown here is derived from an EMBL/GenBank/DDBJ whole genome shotgun (WGS) entry which is preliminary data.</text>
</comment>
<dbReference type="SUPFAM" id="SSF56112">
    <property type="entry name" value="Protein kinase-like (PK-like)"/>
    <property type="match status" value="1"/>
</dbReference>
<dbReference type="PROSITE" id="PS00107">
    <property type="entry name" value="PROTEIN_KINASE_ATP"/>
    <property type="match status" value="1"/>
</dbReference>
<dbReference type="InterPro" id="IPR001245">
    <property type="entry name" value="Ser-Thr/Tyr_kinase_cat_dom"/>
</dbReference>
<dbReference type="Gene3D" id="3.30.200.20">
    <property type="entry name" value="Phosphorylase Kinase, domain 1"/>
    <property type="match status" value="1"/>
</dbReference>
<feature type="binding site" evidence="1">
    <location>
        <position position="40"/>
    </location>
    <ligand>
        <name>ATP</name>
        <dbReference type="ChEBI" id="CHEBI:30616"/>
    </ligand>
</feature>
<sequence length="107" mass="12781">MGFHNKFKNIRKIGNGRFSAVYYAYWFDEIRSLWTYVAVKLIHGSNKHIQEFINELERYHEIGFKNLSFLKFYEILRNKESNNYMIISSYAREGSLSKKSSKVAQIK</sequence>
<evidence type="ECO:0000256" key="1">
    <source>
        <dbReference type="PROSITE-ProRule" id="PRU10141"/>
    </source>
</evidence>
<dbReference type="OrthoDB" id="2444598at2759"/>
<evidence type="ECO:0000313" key="3">
    <source>
        <dbReference type="EMBL" id="KAF0461858.1"/>
    </source>
</evidence>
<dbReference type="EMBL" id="WTPW01001019">
    <property type="protein sequence ID" value="KAF0461858.1"/>
    <property type="molecule type" value="Genomic_DNA"/>
</dbReference>
<dbReference type="AlphaFoldDB" id="A0A8H3XJ91"/>
<protein>
    <submittedName>
        <fullName evidence="3">Serine/threonine protein kinase</fullName>
    </submittedName>
</protein>
<keyword evidence="1" id="KW-0547">Nucleotide-binding</keyword>